<dbReference type="AlphaFoldDB" id="A0A9P6XR99"/>
<dbReference type="EMBL" id="JAANIU010012569">
    <property type="protein sequence ID" value="KAG1530388.1"/>
    <property type="molecule type" value="Genomic_DNA"/>
</dbReference>
<proteinExistence type="predicted"/>
<keyword evidence="2" id="KW-1185">Reference proteome</keyword>
<reference evidence="1 2" key="1">
    <citation type="journal article" date="2020" name="Microb. Genom.">
        <title>Genetic diversity of clinical and environmental Mucorales isolates obtained from an investigation of mucormycosis cases among solid organ transplant recipients.</title>
        <authorList>
            <person name="Nguyen M.H."/>
            <person name="Kaul D."/>
            <person name="Muto C."/>
            <person name="Cheng S.J."/>
            <person name="Richter R.A."/>
            <person name="Bruno V.M."/>
            <person name="Liu G."/>
            <person name="Beyhan S."/>
            <person name="Sundermann A.J."/>
            <person name="Mounaud S."/>
            <person name="Pasculle A.W."/>
            <person name="Nierman W.C."/>
            <person name="Driscoll E."/>
            <person name="Cumbie R."/>
            <person name="Clancy C.J."/>
            <person name="Dupont C.L."/>
        </authorList>
    </citation>
    <scope>NUCLEOTIDE SEQUENCE [LARGE SCALE GENOMIC DNA]</scope>
    <source>
        <strain evidence="1 2">GL24</strain>
    </source>
</reference>
<dbReference type="Proteomes" id="UP000740926">
    <property type="component" value="Unassembled WGS sequence"/>
</dbReference>
<accession>A0A9P6XR99</accession>
<organism evidence="1 2">
    <name type="scientific">Rhizopus delemar</name>
    <dbReference type="NCBI Taxonomy" id="936053"/>
    <lineage>
        <taxon>Eukaryota</taxon>
        <taxon>Fungi</taxon>
        <taxon>Fungi incertae sedis</taxon>
        <taxon>Mucoromycota</taxon>
        <taxon>Mucoromycotina</taxon>
        <taxon>Mucoromycetes</taxon>
        <taxon>Mucorales</taxon>
        <taxon>Mucorineae</taxon>
        <taxon>Rhizopodaceae</taxon>
        <taxon>Rhizopus</taxon>
    </lineage>
</organism>
<evidence type="ECO:0000313" key="1">
    <source>
        <dbReference type="EMBL" id="KAG1530388.1"/>
    </source>
</evidence>
<comment type="caution">
    <text evidence="1">The sequence shown here is derived from an EMBL/GenBank/DDBJ whole genome shotgun (WGS) entry which is preliminary data.</text>
</comment>
<evidence type="ECO:0000313" key="2">
    <source>
        <dbReference type="Proteomes" id="UP000740926"/>
    </source>
</evidence>
<protein>
    <submittedName>
        <fullName evidence="1">Uncharacterized protein</fullName>
    </submittedName>
</protein>
<name>A0A9P6XR99_9FUNG</name>
<sequence length="83" mass="8655">MVSCALAVPAAEQACIAISHGAIRLAALPAPRIFRSAMPFSASLFHGVGRGAPHGLTLGHQQCVTLIDAYRADPGKFEVDNDV</sequence>
<gene>
    <name evidence="1" type="ORF">G6F50_017350</name>
</gene>